<keyword evidence="3" id="KW-1185">Reference proteome</keyword>
<proteinExistence type="predicted"/>
<feature type="non-terminal residue" evidence="1">
    <location>
        <position position="74"/>
    </location>
</feature>
<sequence length="74" mass="8079">PNFDFDGFITTFAVKEGSSEVFHIDWNDLQELMSYIIVAGDFSGGEFCAAQLGGRIPLRPGMGLAARTRLLAHC</sequence>
<evidence type="ECO:0000313" key="1">
    <source>
        <dbReference type="EMBL" id="KAJ7669716.1"/>
    </source>
</evidence>
<dbReference type="EMBL" id="JARKIE010000122">
    <property type="protein sequence ID" value="KAJ7681101.1"/>
    <property type="molecule type" value="Genomic_DNA"/>
</dbReference>
<dbReference type="Proteomes" id="UP001221757">
    <property type="component" value="Unassembled WGS sequence"/>
</dbReference>
<gene>
    <name evidence="1" type="ORF">B0H17DRAFT_850620</name>
    <name evidence="2" type="ORF">B0H17DRAFT_894436</name>
</gene>
<accession>A0AAD7D1Y5</accession>
<dbReference type="Gene3D" id="3.60.130.30">
    <property type="match status" value="1"/>
</dbReference>
<protein>
    <submittedName>
        <fullName evidence="1">Uncharacterized protein</fullName>
    </submittedName>
</protein>
<reference evidence="1" key="1">
    <citation type="submission" date="2023-03" db="EMBL/GenBank/DDBJ databases">
        <title>Massive genome expansion in bonnet fungi (Mycena s.s.) driven by repeated elements and novel gene families across ecological guilds.</title>
        <authorList>
            <consortium name="Lawrence Berkeley National Laboratory"/>
            <person name="Harder C.B."/>
            <person name="Miyauchi S."/>
            <person name="Viragh M."/>
            <person name="Kuo A."/>
            <person name="Thoen E."/>
            <person name="Andreopoulos B."/>
            <person name="Lu D."/>
            <person name="Skrede I."/>
            <person name="Drula E."/>
            <person name="Henrissat B."/>
            <person name="Morin E."/>
            <person name="Kohler A."/>
            <person name="Barry K."/>
            <person name="LaButti K."/>
            <person name="Morin E."/>
            <person name="Salamov A."/>
            <person name="Lipzen A."/>
            <person name="Mereny Z."/>
            <person name="Hegedus B."/>
            <person name="Baldrian P."/>
            <person name="Stursova M."/>
            <person name="Weitz H."/>
            <person name="Taylor A."/>
            <person name="Grigoriev I.V."/>
            <person name="Nagy L.G."/>
            <person name="Martin F."/>
            <person name="Kauserud H."/>
        </authorList>
    </citation>
    <scope>NUCLEOTIDE SEQUENCE</scope>
    <source>
        <strain evidence="1">CBHHK067</strain>
    </source>
</reference>
<evidence type="ECO:0000313" key="3">
    <source>
        <dbReference type="Proteomes" id="UP001221757"/>
    </source>
</evidence>
<comment type="caution">
    <text evidence="1">The sequence shown here is derived from an EMBL/GenBank/DDBJ whole genome shotgun (WGS) entry which is preliminary data.</text>
</comment>
<dbReference type="EMBL" id="JARKIE010000185">
    <property type="protein sequence ID" value="KAJ7669716.1"/>
    <property type="molecule type" value="Genomic_DNA"/>
</dbReference>
<organism evidence="1 3">
    <name type="scientific">Mycena rosella</name>
    <name type="common">Pink bonnet</name>
    <name type="synonym">Agaricus rosellus</name>
    <dbReference type="NCBI Taxonomy" id="1033263"/>
    <lineage>
        <taxon>Eukaryota</taxon>
        <taxon>Fungi</taxon>
        <taxon>Dikarya</taxon>
        <taxon>Basidiomycota</taxon>
        <taxon>Agaricomycotina</taxon>
        <taxon>Agaricomycetes</taxon>
        <taxon>Agaricomycetidae</taxon>
        <taxon>Agaricales</taxon>
        <taxon>Marasmiineae</taxon>
        <taxon>Mycenaceae</taxon>
        <taxon>Mycena</taxon>
    </lineage>
</organism>
<name>A0AAD7D1Y5_MYCRO</name>
<feature type="non-terminal residue" evidence="1">
    <location>
        <position position="1"/>
    </location>
</feature>
<dbReference type="AlphaFoldDB" id="A0AAD7D1Y5"/>
<evidence type="ECO:0000313" key="2">
    <source>
        <dbReference type="EMBL" id="KAJ7681101.1"/>
    </source>
</evidence>